<dbReference type="PANTHER" id="PTHR33055:SF16">
    <property type="entry name" value="TRANSPOSASE FOR INSERTION SEQUENCE ELEMENT IS1547"/>
    <property type="match status" value="1"/>
</dbReference>
<evidence type="ECO:0000259" key="1">
    <source>
        <dbReference type="Pfam" id="PF01548"/>
    </source>
</evidence>
<dbReference type="PANTHER" id="PTHR33055">
    <property type="entry name" value="TRANSPOSASE FOR INSERTION SEQUENCE ELEMENT IS1111A"/>
    <property type="match status" value="1"/>
</dbReference>
<accession>A0A5S5CK06</accession>
<comment type="caution">
    <text evidence="3">The sequence shown here is derived from an EMBL/GenBank/DDBJ whole genome shotgun (WGS) entry which is preliminary data.</text>
</comment>
<organism evidence="3 4">
    <name type="scientific">Blastococcus xanthinilyticus</name>
    <dbReference type="NCBI Taxonomy" id="1564164"/>
    <lineage>
        <taxon>Bacteria</taxon>
        <taxon>Bacillati</taxon>
        <taxon>Actinomycetota</taxon>
        <taxon>Actinomycetes</taxon>
        <taxon>Geodermatophilales</taxon>
        <taxon>Geodermatophilaceae</taxon>
        <taxon>Blastococcus</taxon>
    </lineage>
</organism>
<evidence type="ECO:0000259" key="2">
    <source>
        <dbReference type="Pfam" id="PF02371"/>
    </source>
</evidence>
<dbReference type="InterPro" id="IPR003346">
    <property type="entry name" value="Transposase_20"/>
</dbReference>
<dbReference type="GO" id="GO:0004803">
    <property type="term" value="F:transposase activity"/>
    <property type="evidence" value="ECO:0007669"/>
    <property type="project" value="InterPro"/>
</dbReference>
<sequence>MPRLPERPARDQLERPEWPPGAVIGGVDTHKHIHVAAVCDPLGRVLASQSFPTTTNGFKALLRFLRSHGELAAVGVEGTGCWGGGLARWLAARDITVVEVDRPNRQARRRRGKSDTIDAEEAARAVVAGRARTVPKTGTGPVEMARQLRVARRSAIKQRTQALLQLQALADTAPDELRDSIKPLRYAALIETAARFRPGDMTTTTAAAKYAMSALARRIQHLDTEIAGLDAHLKTILTTAHPRLLAAHGVGPDTAGALLVAAGDNPERLVTEQAFAALCGASPVQASSGNTHRHRLNRGGDRQANSALWRIVLVRMKTHPPTRDYVTRRTAEGLAKRDIMRCLKRYVAREVYHHINPTPPAATRLRLVPPLPVVTPGGAALSTA</sequence>
<dbReference type="EMBL" id="VNHW01000035">
    <property type="protein sequence ID" value="TYP80424.1"/>
    <property type="molecule type" value="Genomic_DNA"/>
</dbReference>
<dbReference type="InterPro" id="IPR002525">
    <property type="entry name" value="Transp_IS110-like_N"/>
</dbReference>
<reference evidence="3 4" key="1">
    <citation type="submission" date="2019-07" db="EMBL/GenBank/DDBJ databases">
        <title>Genomic Encyclopedia of Archaeal and Bacterial Type Strains, Phase II (KMG-II): from individual species to whole genera.</title>
        <authorList>
            <person name="Goeker M."/>
        </authorList>
    </citation>
    <scope>NUCLEOTIDE SEQUENCE [LARGE SCALE GENOMIC DNA]</scope>
    <source>
        <strain evidence="3 4">DSM 46842</strain>
    </source>
</reference>
<evidence type="ECO:0000313" key="4">
    <source>
        <dbReference type="Proteomes" id="UP000322499"/>
    </source>
</evidence>
<dbReference type="RefSeq" id="WP_166535413.1">
    <property type="nucleotide sequence ID" value="NZ_VNHW01000035.1"/>
</dbReference>
<dbReference type="Pfam" id="PF02371">
    <property type="entry name" value="Transposase_20"/>
    <property type="match status" value="1"/>
</dbReference>
<feature type="domain" description="Transposase IS110-like N-terminal" evidence="1">
    <location>
        <begin position="26"/>
        <end position="170"/>
    </location>
</feature>
<dbReference type="InterPro" id="IPR047650">
    <property type="entry name" value="Transpos_IS110"/>
</dbReference>
<dbReference type="GO" id="GO:0006313">
    <property type="term" value="P:DNA transposition"/>
    <property type="evidence" value="ECO:0007669"/>
    <property type="project" value="InterPro"/>
</dbReference>
<dbReference type="NCBIfam" id="NF033542">
    <property type="entry name" value="transpos_IS110"/>
    <property type="match status" value="1"/>
</dbReference>
<dbReference type="GO" id="GO:0003677">
    <property type="term" value="F:DNA binding"/>
    <property type="evidence" value="ECO:0007669"/>
    <property type="project" value="InterPro"/>
</dbReference>
<dbReference type="Pfam" id="PF01548">
    <property type="entry name" value="DEDD_Tnp_IS110"/>
    <property type="match status" value="1"/>
</dbReference>
<feature type="domain" description="Transposase IS116/IS110/IS902 C-terminal" evidence="2">
    <location>
        <begin position="243"/>
        <end position="326"/>
    </location>
</feature>
<keyword evidence="4" id="KW-1185">Reference proteome</keyword>
<dbReference type="Proteomes" id="UP000322499">
    <property type="component" value="Unassembled WGS sequence"/>
</dbReference>
<gene>
    <name evidence="3" type="ORF">BD833_1351</name>
</gene>
<name>A0A5S5CK06_9ACTN</name>
<evidence type="ECO:0000313" key="3">
    <source>
        <dbReference type="EMBL" id="TYP80424.1"/>
    </source>
</evidence>
<dbReference type="AlphaFoldDB" id="A0A5S5CK06"/>
<protein>
    <submittedName>
        <fullName evidence="3">Transposase</fullName>
    </submittedName>
</protein>
<proteinExistence type="predicted"/>